<sequence>MTDTPHLSVPHLSVVVPAYNNGRTLRETLRSVLDQDVDGLELIVGDHSSADDTAQVMAEFASDPRVTLLTTEAGGGAGRNWNRVTSAATGTYLKLVCGDDVLRPGVLRRQVELLERTGAVLTACRRDIIDAEGRVLMPAWGLRGIARPMAGAEAVRRAVRAGSNLFGEPASVTMRRDALVAAGGWSDAFPYLIDQATYSRVLLQGGFVPDDEVGATFRMSDAQWSVALVAEQSAQARGFHAWLRDEHPEVLSSFDRRYGDLRASLMARARRLSYRVLQRRMR</sequence>
<keyword evidence="3" id="KW-1185">Reference proteome</keyword>
<dbReference type="Pfam" id="PF00535">
    <property type="entry name" value="Glycos_transf_2"/>
    <property type="match status" value="1"/>
</dbReference>
<evidence type="ECO:0000259" key="1">
    <source>
        <dbReference type="Pfam" id="PF00535"/>
    </source>
</evidence>
<dbReference type="SUPFAM" id="SSF53448">
    <property type="entry name" value="Nucleotide-diphospho-sugar transferases"/>
    <property type="match status" value="1"/>
</dbReference>
<organism evidence="2 3">
    <name type="scientific">Microbacterium marinilacus</name>
    <dbReference type="NCBI Taxonomy" id="415209"/>
    <lineage>
        <taxon>Bacteria</taxon>
        <taxon>Bacillati</taxon>
        <taxon>Actinomycetota</taxon>
        <taxon>Actinomycetes</taxon>
        <taxon>Micrococcales</taxon>
        <taxon>Microbacteriaceae</taxon>
        <taxon>Microbacterium</taxon>
    </lineage>
</organism>
<dbReference type="CDD" id="cd00761">
    <property type="entry name" value="Glyco_tranf_GTA_type"/>
    <property type="match status" value="1"/>
</dbReference>
<reference evidence="3" key="1">
    <citation type="journal article" date="2019" name="Int. J. Syst. Evol. Microbiol.">
        <title>The Global Catalogue of Microorganisms (GCM) 10K type strain sequencing project: providing services to taxonomists for standard genome sequencing and annotation.</title>
        <authorList>
            <consortium name="The Broad Institute Genomics Platform"/>
            <consortium name="The Broad Institute Genome Sequencing Center for Infectious Disease"/>
            <person name="Wu L."/>
            <person name="Ma J."/>
        </authorList>
    </citation>
    <scope>NUCLEOTIDE SEQUENCE [LARGE SCALE GENOMIC DNA]</scope>
    <source>
        <strain evidence="3">JCM 16546</strain>
    </source>
</reference>
<dbReference type="PANTHER" id="PTHR22916:SF3">
    <property type="entry name" value="UDP-GLCNAC:BETAGAL BETA-1,3-N-ACETYLGLUCOSAMINYLTRANSFERASE-LIKE PROTEIN 1"/>
    <property type="match status" value="1"/>
</dbReference>
<protein>
    <recommendedName>
        <fullName evidence="1">Glycosyltransferase 2-like domain-containing protein</fullName>
    </recommendedName>
</protein>
<dbReference type="RefSeq" id="WP_308122714.1">
    <property type="nucleotide sequence ID" value="NZ_BAAAYV010000005.1"/>
</dbReference>
<name>A0ABP7BAC2_9MICO</name>
<comment type="caution">
    <text evidence="2">The sequence shown here is derived from an EMBL/GenBank/DDBJ whole genome shotgun (WGS) entry which is preliminary data.</text>
</comment>
<dbReference type="Proteomes" id="UP001410795">
    <property type="component" value="Unassembled WGS sequence"/>
</dbReference>
<accession>A0ABP7BAC2</accession>
<dbReference type="Gene3D" id="3.90.550.10">
    <property type="entry name" value="Spore Coat Polysaccharide Biosynthesis Protein SpsA, Chain A"/>
    <property type="match status" value="1"/>
</dbReference>
<feature type="domain" description="Glycosyltransferase 2-like" evidence="1">
    <location>
        <begin position="13"/>
        <end position="178"/>
    </location>
</feature>
<gene>
    <name evidence="2" type="ORF">GCM10022202_11360</name>
</gene>
<dbReference type="PANTHER" id="PTHR22916">
    <property type="entry name" value="GLYCOSYLTRANSFERASE"/>
    <property type="match status" value="1"/>
</dbReference>
<proteinExistence type="predicted"/>
<dbReference type="EMBL" id="BAAAYV010000005">
    <property type="protein sequence ID" value="GAA3653210.1"/>
    <property type="molecule type" value="Genomic_DNA"/>
</dbReference>
<dbReference type="InterPro" id="IPR029044">
    <property type="entry name" value="Nucleotide-diphossugar_trans"/>
</dbReference>
<dbReference type="InterPro" id="IPR001173">
    <property type="entry name" value="Glyco_trans_2-like"/>
</dbReference>
<evidence type="ECO:0000313" key="3">
    <source>
        <dbReference type="Proteomes" id="UP001410795"/>
    </source>
</evidence>
<evidence type="ECO:0000313" key="2">
    <source>
        <dbReference type="EMBL" id="GAA3653210.1"/>
    </source>
</evidence>